<dbReference type="Gene3D" id="2.40.50.430">
    <property type="match status" value="1"/>
</dbReference>
<dbReference type="AlphaFoldDB" id="A0A4D5RIU4"/>
<feature type="domain" description="DNA polymerase delta subunit OB-fold" evidence="7">
    <location>
        <begin position="40"/>
        <end position="168"/>
    </location>
</feature>
<evidence type="ECO:0000259" key="6">
    <source>
        <dbReference type="Pfam" id="PF04042"/>
    </source>
</evidence>
<dbReference type="Gene3D" id="3.60.21.50">
    <property type="match status" value="1"/>
</dbReference>
<dbReference type="EMBL" id="GHJT01002815">
    <property type="protein sequence ID" value="MOY36786.1"/>
    <property type="molecule type" value="Transcribed_RNA"/>
</dbReference>
<keyword evidence="5" id="KW-0539">Nucleus</keyword>
<dbReference type="FunFam" id="2.40.50.430:FF:000001">
    <property type="entry name" value="DNA polymerase delta subunit 2"/>
    <property type="match status" value="1"/>
</dbReference>
<protein>
    <recommendedName>
        <fullName evidence="3">DNA polymerase delta subunit 2</fullName>
    </recommendedName>
</protein>
<dbReference type="VEuPathDB" id="VectorBase:ISCI002294"/>
<feature type="non-terminal residue" evidence="8">
    <location>
        <position position="447"/>
    </location>
</feature>
<evidence type="ECO:0000256" key="5">
    <source>
        <dbReference type="ARBA" id="ARBA00023242"/>
    </source>
</evidence>
<feature type="domain" description="DNA polymerase alpha/delta/epsilon subunit B" evidence="6">
    <location>
        <begin position="189"/>
        <end position="402"/>
    </location>
</feature>
<name>A0A4D5RIU4_IXOSC</name>
<dbReference type="GO" id="GO:1902969">
    <property type="term" value="P:mitotic DNA replication"/>
    <property type="evidence" value="ECO:0007669"/>
    <property type="project" value="UniProtKB-ARBA"/>
</dbReference>
<dbReference type="GO" id="GO:0043625">
    <property type="term" value="C:delta DNA polymerase complex"/>
    <property type="evidence" value="ECO:0007669"/>
    <property type="project" value="UniProtKB-ARBA"/>
</dbReference>
<comment type="similarity">
    <text evidence="2">Belongs to the DNA polymerase delta/II small subunit family.</text>
</comment>
<dbReference type="InterPro" id="IPR024826">
    <property type="entry name" value="DNA_pol_delta/II_ssu"/>
</dbReference>
<accession>A0A4D5RIU4</accession>
<evidence type="ECO:0000256" key="3">
    <source>
        <dbReference type="ARBA" id="ARBA00017588"/>
    </source>
</evidence>
<evidence type="ECO:0000256" key="1">
    <source>
        <dbReference type="ARBA" id="ARBA00004123"/>
    </source>
</evidence>
<dbReference type="Pfam" id="PF18018">
    <property type="entry name" value="DNA_pol_D_N"/>
    <property type="match status" value="1"/>
</dbReference>
<organism evidence="8">
    <name type="scientific">Ixodes scapularis</name>
    <name type="common">Black-legged tick</name>
    <name type="synonym">Deer tick</name>
    <dbReference type="NCBI Taxonomy" id="6945"/>
    <lineage>
        <taxon>Eukaryota</taxon>
        <taxon>Metazoa</taxon>
        <taxon>Ecdysozoa</taxon>
        <taxon>Arthropoda</taxon>
        <taxon>Chelicerata</taxon>
        <taxon>Arachnida</taxon>
        <taxon>Acari</taxon>
        <taxon>Parasitiformes</taxon>
        <taxon>Ixodida</taxon>
        <taxon>Ixodoidea</taxon>
        <taxon>Ixodidae</taxon>
        <taxon>Ixodinae</taxon>
        <taxon>Ixodes</taxon>
    </lineage>
</organism>
<dbReference type="InterPro" id="IPR007185">
    <property type="entry name" value="DNA_pol_a/d/e_bsu"/>
</dbReference>
<dbReference type="InterPro" id="IPR040663">
    <property type="entry name" value="DNA_pol_D_N"/>
</dbReference>
<dbReference type="CDD" id="cd07387">
    <property type="entry name" value="MPP_PolD2_C"/>
    <property type="match status" value="1"/>
</dbReference>
<evidence type="ECO:0000256" key="4">
    <source>
        <dbReference type="ARBA" id="ARBA00022705"/>
    </source>
</evidence>
<sequence length="447" mass="49777">MKMPMAVDGKLTEVQFTRPSCDYLDRSDNFLLNDRTFNRQYASFYCARYKSMLPVLRQRAEQKWGKQKVQVTSLGDLVEDKRSVVVGTLFKVMELQPSILKEISEEHHVAPQPRRTHLTDNSDSLVLEDDRQRLPLSGNIDVAAHVTGIPVAVLGRVGDDGRFAVEDICYAGLLKQVPRPSLEADKYLVLVSGVGLVEGADDLLQLQLLVDYLSGFLGCDADQERASRVVRVVLAGNTLRQTVSTKDLARARFSMRKESSADSAATRLLDAFLLQLARSVHVDVMPGEADPSGALLPQQPLHQCLFPEASQRGTLRCVTNPYQFDLDKGIRVLGTSGQTVSDVRRFSNIDDPLDVLEKTLQWRHMAPTAPDTLSCYPFLDKDPFIVDACPHLYFVGNQDSYATRTFKGSEGQVVRLVSVPTFCTTSTCVWVNLRTLDCEPMTFDVAS</sequence>
<evidence type="ECO:0000313" key="8">
    <source>
        <dbReference type="EMBL" id="MOY36786.1"/>
    </source>
</evidence>
<dbReference type="InterPro" id="IPR041863">
    <property type="entry name" value="PolD2_C"/>
</dbReference>
<dbReference type="Pfam" id="PF04042">
    <property type="entry name" value="DNA_pol_E_B"/>
    <property type="match status" value="1"/>
</dbReference>
<reference evidence="8" key="1">
    <citation type="submission" date="2019-04" db="EMBL/GenBank/DDBJ databases">
        <title>An insight into the mialome of Ixodes scapularis.</title>
        <authorList>
            <person name="Ribeiro J.M."/>
            <person name="Mather T.N."/>
            <person name="Karim S."/>
        </authorList>
    </citation>
    <scope>NUCLEOTIDE SEQUENCE</scope>
</reference>
<dbReference type="PANTHER" id="PTHR10416:SF0">
    <property type="entry name" value="DNA POLYMERASE DELTA SUBUNIT 2"/>
    <property type="match status" value="1"/>
</dbReference>
<dbReference type="GO" id="GO:0003677">
    <property type="term" value="F:DNA binding"/>
    <property type="evidence" value="ECO:0007669"/>
    <property type="project" value="InterPro"/>
</dbReference>
<dbReference type="PANTHER" id="PTHR10416">
    <property type="entry name" value="DNA POLYMERASE DELTA SUBUNIT 2"/>
    <property type="match status" value="1"/>
</dbReference>
<keyword evidence="4" id="KW-0235">DNA replication</keyword>
<evidence type="ECO:0000256" key="2">
    <source>
        <dbReference type="ARBA" id="ARBA00006035"/>
    </source>
</evidence>
<dbReference type="OrthoDB" id="3763at2759"/>
<comment type="subcellular location">
    <subcellularLocation>
        <location evidence="1">Nucleus</location>
    </subcellularLocation>
</comment>
<proteinExistence type="inferred from homology"/>
<dbReference type="VEuPathDB" id="VectorBase:ISCW002294"/>
<evidence type="ECO:0000259" key="7">
    <source>
        <dbReference type="Pfam" id="PF18018"/>
    </source>
</evidence>
<dbReference type="VEuPathDB" id="VectorBase:ISCP_011608"/>
<dbReference type="FunFam" id="3.60.21.50:FF:000002">
    <property type="entry name" value="DNA polymerase delta small subunit"/>
    <property type="match status" value="1"/>
</dbReference>